<dbReference type="Pfam" id="PF00108">
    <property type="entry name" value="Thiolase_N"/>
    <property type="match status" value="1"/>
</dbReference>
<dbReference type="EMBL" id="DSCQ01000036">
    <property type="protein sequence ID" value="HET21061.1"/>
    <property type="molecule type" value="Genomic_DNA"/>
</dbReference>
<dbReference type="PIRSF" id="PIRSF000429">
    <property type="entry name" value="Ac-CoA_Ac_transf"/>
    <property type="match status" value="1"/>
</dbReference>
<dbReference type="InterPro" id="IPR016039">
    <property type="entry name" value="Thiolase-like"/>
</dbReference>
<dbReference type="GO" id="GO:0008299">
    <property type="term" value="P:isoprenoid biosynthetic process"/>
    <property type="evidence" value="ECO:0007669"/>
    <property type="project" value="UniProtKB-KW"/>
</dbReference>
<dbReference type="CDD" id="cd00829">
    <property type="entry name" value="SCP-x_thiolase"/>
    <property type="match status" value="1"/>
</dbReference>
<comment type="caution">
    <text evidence="4">The sequence shown here is derived from an EMBL/GenBank/DDBJ whole genome shotgun (WGS) entry which is preliminary data.</text>
</comment>
<evidence type="ECO:0000259" key="3">
    <source>
        <dbReference type="Pfam" id="PF22691"/>
    </source>
</evidence>
<evidence type="ECO:0000259" key="2">
    <source>
        <dbReference type="Pfam" id="PF00108"/>
    </source>
</evidence>
<dbReference type="Pfam" id="PF22691">
    <property type="entry name" value="Thiolase_C_1"/>
    <property type="match status" value="1"/>
</dbReference>
<dbReference type="InterPro" id="IPR002155">
    <property type="entry name" value="Thiolase"/>
</dbReference>
<accession>A0A7C2NAW2</accession>
<feature type="domain" description="Thiolase N-terminal" evidence="2">
    <location>
        <begin position="3"/>
        <end position="219"/>
    </location>
</feature>
<organism evidence="4">
    <name type="scientific">Archaeoglobus fulgidus</name>
    <dbReference type="NCBI Taxonomy" id="2234"/>
    <lineage>
        <taxon>Archaea</taxon>
        <taxon>Methanobacteriati</taxon>
        <taxon>Methanobacteriota</taxon>
        <taxon>Archaeoglobi</taxon>
        <taxon>Archaeoglobales</taxon>
        <taxon>Archaeoglobaceae</taxon>
        <taxon>Archaeoglobus</taxon>
    </lineage>
</organism>
<dbReference type="Gene3D" id="3.40.47.10">
    <property type="match status" value="1"/>
</dbReference>
<dbReference type="SUPFAM" id="SSF53901">
    <property type="entry name" value="Thiolase-like"/>
    <property type="match status" value="2"/>
</dbReference>
<dbReference type="PANTHER" id="PTHR42870:SF7">
    <property type="entry name" value="ACETYL-COA C-ACETYLTRANSFERASE (ACETOACETYL-COA THIOLASE) (ACAB-3)"/>
    <property type="match status" value="1"/>
</dbReference>
<reference evidence="4" key="1">
    <citation type="journal article" date="2020" name="mSystems">
        <title>Genome- and Community-Level Interaction Insights into Carbon Utilization and Element Cycling Functions of Hydrothermarchaeota in Hydrothermal Sediment.</title>
        <authorList>
            <person name="Zhou Z."/>
            <person name="Liu Y."/>
            <person name="Xu W."/>
            <person name="Pan J."/>
            <person name="Luo Z.H."/>
            <person name="Li M."/>
        </authorList>
    </citation>
    <scope>NUCLEOTIDE SEQUENCE [LARGE SCALE GENOMIC DNA]</scope>
    <source>
        <strain evidence="4">SpSt-12</strain>
    </source>
</reference>
<protein>
    <submittedName>
        <fullName evidence="4">Thiolase family protein</fullName>
    </submittedName>
</protein>
<keyword evidence="1" id="KW-0414">Isoprene biosynthesis</keyword>
<sequence length="385" mass="41355">MRVAVVGFGQTPFKTKRRDKTHPEIVFEAINSALEHAGLELKDIEAVVYGCMDPFDGIYCPERWDSTACGLEKPIMKISTGGTTGMTTALAAHEHVASGLFDLVMAVCVQRVGECVDAQPVLNTAVDPIYERHSGLGAIHIAAFQATAYMAKYGATEEDLAWVSVKDHKNALKNPYAHIKMDVGVDDVLNSKVVCSPLKLLECCPRSDGAAAVIFASEDLAKKIRDNPAWVVAETTISDSYYLGDRLSFAEWDSLAIAGRRLFRDAGIENPAKDIDVAELYSAFTIQEILELEALGFAEKGRGKDFAREGVTFIDGDMPTNPSGGVLCTNPIGATGLVRFGEAALQVMGEAANQVDGAEVALSHAWGGTLQFHTLAVLSSNKKLG</sequence>
<feature type="domain" description="Thiolase C-terminal" evidence="3">
    <location>
        <begin position="245"/>
        <end position="379"/>
    </location>
</feature>
<name>A0A7C2NAW2_ARCFL</name>
<dbReference type="PANTHER" id="PTHR42870">
    <property type="entry name" value="ACETYL-COA C-ACETYLTRANSFERASE"/>
    <property type="match status" value="1"/>
</dbReference>
<proteinExistence type="predicted"/>
<gene>
    <name evidence="4" type="ORF">ENN70_02975</name>
</gene>
<evidence type="ECO:0000313" key="4">
    <source>
        <dbReference type="EMBL" id="HET21061.1"/>
    </source>
</evidence>
<dbReference type="GO" id="GO:0016747">
    <property type="term" value="F:acyltransferase activity, transferring groups other than amino-acyl groups"/>
    <property type="evidence" value="ECO:0007669"/>
    <property type="project" value="InterPro"/>
</dbReference>
<dbReference type="InterPro" id="IPR055140">
    <property type="entry name" value="Thiolase_C_2"/>
</dbReference>
<dbReference type="AlphaFoldDB" id="A0A7C2NAW2"/>
<evidence type="ECO:0000256" key="1">
    <source>
        <dbReference type="ARBA" id="ARBA00023229"/>
    </source>
</evidence>
<dbReference type="InterPro" id="IPR020616">
    <property type="entry name" value="Thiolase_N"/>
</dbReference>